<dbReference type="InterPro" id="IPR043198">
    <property type="entry name" value="Cyclin/Ssn8"/>
</dbReference>
<feature type="domain" description="Cyclin-like" evidence="4">
    <location>
        <begin position="20"/>
        <end position="113"/>
    </location>
</feature>
<evidence type="ECO:0000313" key="5">
    <source>
        <dbReference type="EMBL" id="VEL32704.1"/>
    </source>
</evidence>
<comment type="similarity">
    <text evidence="2">Belongs to the cyclin family.</text>
</comment>
<gene>
    <name evidence="5" type="ORF">PXEA_LOCUS26144</name>
</gene>
<dbReference type="GO" id="GO:0016538">
    <property type="term" value="F:cyclin-dependent protein serine/threonine kinase regulator activity"/>
    <property type="evidence" value="ECO:0007669"/>
    <property type="project" value="InterPro"/>
</dbReference>
<accession>A0A448XB41</accession>
<dbReference type="SMART" id="SM00385">
    <property type="entry name" value="CYCLIN"/>
    <property type="match status" value="2"/>
</dbReference>
<dbReference type="InterPro" id="IPR006671">
    <property type="entry name" value="Cyclin_N"/>
</dbReference>
<dbReference type="SUPFAM" id="SSF47954">
    <property type="entry name" value="Cyclin-like"/>
    <property type="match status" value="2"/>
</dbReference>
<feature type="compositionally biased region" description="Polar residues" evidence="3">
    <location>
        <begin position="411"/>
        <end position="428"/>
    </location>
</feature>
<evidence type="ECO:0000256" key="1">
    <source>
        <dbReference type="ARBA" id="ARBA00023127"/>
    </source>
</evidence>
<dbReference type="InterPro" id="IPR036915">
    <property type="entry name" value="Cyclin-like_sf"/>
</dbReference>
<dbReference type="OrthoDB" id="25002at2759"/>
<dbReference type="GO" id="GO:0006357">
    <property type="term" value="P:regulation of transcription by RNA polymerase II"/>
    <property type="evidence" value="ECO:0007669"/>
    <property type="project" value="InterPro"/>
</dbReference>
<dbReference type="Gene3D" id="1.10.472.10">
    <property type="entry name" value="Cyclin-like"/>
    <property type="match status" value="2"/>
</dbReference>
<dbReference type="PANTHER" id="PTHR10026">
    <property type="entry name" value="CYCLIN"/>
    <property type="match status" value="1"/>
</dbReference>
<feature type="domain" description="Cyclin-like" evidence="4">
    <location>
        <begin position="131"/>
        <end position="218"/>
    </location>
</feature>
<comment type="caution">
    <text evidence="5">The sequence shown here is derived from an EMBL/GenBank/DDBJ whole genome shotgun (WGS) entry which is preliminary data.</text>
</comment>
<organism evidence="5 6">
    <name type="scientific">Protopolystoma xenopodis</name>
    <dbReference type="NCBI Taxonomy" id="117903"/>
    <lineage>
        <taxon>Eukaryota</taxon>
        <taxon>Metazoa</taxon>
        <taxon>Spiralia</taxon>
        <taxon>Lophotrochozoa</taxon>
        <taxon>Platyhelminthes</taxon>
        <taxon>Monogenea</taxon>
        <taxon>Polyopisthocotylea</taxon>
        <taxon>Polystomatidea</taxon>
        <taxon>Polystomatidae</taxon>
        <taxon>Protopolystoma</taxon>
    </lineage>
</organism>
<evidence type="ECO:0000256" key="3">
    <source>
        <dbReference type="SAM" id="MobiDB-lite"/>
    </source>
</evidence>
<dbReference type="AlphaFoldDB" id="A0A448XB41"/>
<keyword evidence="1 2" id="KW-0195">Cyclin</keyword>
<evidence type="ECO:0000259" key="4">
    <source>
        <dbReference type="SMART" id="SM00385"/>
    </source>
</evidence>
<dbReference type="Pfam" id="PF00134">
    <property type="entry name" value="Cyclin_N"/>
    <property type="match status" value="1"/>
</dbReference>
<dbReference type="InterPro" id="IPR013763">
    <property type="entry name" value="Cyclin-like_dom"/>
</dbReference>
<evidence type="ECO:0000256" key="2">
    <source>
        <dbReference type="RuleBase" id="RU000383"/>
    </source>
</evidence>
<feature type="region of interest" description="Disordered" evidence="3">
    <location>
        <begin position="411"/>
        <end position="432"/>
    </location>
</feature>
<proteinExistence type="inferred from homology"/>
<dbReference type="Proteomes" id="UP000784294">
    <property type="component" value="Unassembled WGS sequence"/>
</dbReference>
<dbReference type="Pfam" id="PF21797">
    <property type="entry name" value="CycT2-like_C"/>
    <property type="match status" value="1"/>
</dbReference>
<keyword evidence="6" id="KW-1185">Reference proteome</keyword>
<reference evidence="5" key="1">
    <citation type="submission" date="2018-11" db="EMBL/GenBank/DDBJ databases">
        <authorList>
            <consortium name="Pathogen Informatics"/>
        </authorList>
    </citation>
    <scope>NUCLEOTIDE SEQUENCE</scope>
</reference>
<evidence type="ECO:0000313" key="6">
    <source>
        <dbReference type="Proteomes" id="UP000784294"/>
    </source>
</evidence>
<dbReference type="CDD" id="cd20539">
    <property type="entry name" value="CYCLIN_CCNT_rpt2"/>
    <property type="match status" value="1"/>
</dbReference>
<dbReference type="EMBL" id="CAAALY010244534">
    <property type="protein sequence ID" value="VEL32704.1"/>
    <property type="molecule type" value="Genomic_DNA"/>
</dbReference>
<name>A0A448XB41_9PLAT</name>
<sequence length="443" mass="50149">MDQVHRGRNLSLSRRQQCACLIQEIASRLQTTQVVINASIYYMHHIYEVFSPETIKPIMVSLASLYIACKTEDFSRKLSLLIKAAYDTLGKPMPQETSDTFKRIVQNVHALEAAILMIIGFHTLEVKQPHVILINAIRANNFPKEISHTSYYICTNMLHLTTLVLRHSAEAIAASCLYIAAKWNSTDIKSSSGVDWFNVFSPNLTLEEIKQISDEFTLAFQACDRKIREQLQNSLRVSLLLFIAILQARKLIREESIPRAVIHDKRVGSFDPQRQTGVKIDPSKTSRLTDKRIYPEPPGPTGAPSVPHIPFTTQHTHHHPRVINPGAGGHPYHNQAYNQQASQAQQNFNVNRSQANLPVQPAHYASSRAGAPAEQPDIKRQRLDRNFLHIYPDPQCNRPREDSRVPRFLPTNNRSNIGKPNGHPSTFNLGRATASKNDLHEFF</sequence>
<protein>
    <recommendedName>
        <fullName evidence="4">Cyclin-like domain-containing protein</fullName>
    </recommendedName>
</protein>